<proteinExistence type="predicted"/>
<dbReference type="EMBL" id="CASHSV030000024">
    <property type="protein sequence ID" value="CAJ2638713.1"/>
    <property type="molecule type" value="Genomic_DNA"/>
</dbReference>
<gene>
    <name evidence="1" type="ORF">MILVUS5_LOCUS8865</name>
</gene>
<keyword evidence="2" id="KW-1185">Reference proteome</keyword>
<sequence length="132" mass="15232">MFRLNLWDDAFSGESLHFQVGGFPKLKELDLTRLNKLSSITIEKGALLGLDHFRLNNNPQLKVVPQDFKHLENLQFLGFADMPLQLVDSIDPRKGGECHWIIKHIPLVLIRRKVGSRFHDYELYPIPTISNV</sequence>
<reference evidence="1" key="1">
    <citation type="submission" date="2023-10" db="EMBL/GenBank/DDBJ databases">
        <authorList>
            <person name="Rodriguez Cubillos JULIANA M."/>
            <person name="De Vega J."/>
        </authorList>
    </citation>
    <scope>NUCLEOTIDE SEQUENCE</scope>
</reference>
<dbReference type="Proteomes" id="UP001177021">
    <property type="component" value="Unassembled WGS sequence"/>
</dbReference>
<name>A0ACB0J3R6_TRIPR</name>
<accession>A0ACB0J3R6</accession>
<comment type="caution">
    <text evidence="1">The sequence shown here is derived from an EMBL/GenBank/DDBJ whole genome shotgun (WGS) entry which is preliminary data.</text>
</comment>
<evidence type="ECO:0000313" key="2">
    <source>
        <dbReference type="Proteomes" id="UP001177021"/>
    </source>
</evidence>
<evidence type="ECO:0000313" key="1">
    <source>
        <dbReference type="EMBL" id="CAJ2638713.1"/>
    </source>
</evidence>
<organism evidence="1 2">
    <name type="scientific">Trifolium pratense</name>
    <name type="common">Red clover</name>
    <dbReference type="NCBI Taxonomy" id="57577"/>
    <lineage>
        <taxon>Eukaryota</taxon>
        <taxon>Viridiplantae</taxon>
        <taxon>Streptophyta</taxon>
        <taxon>Embryophyta</taxon>
        <taxon>Tracheophyta</taxon>
        <taxon>Spermatophyta</taxon>
        <taxon>Magnoliopsida</taxon>
        <taxon>eudicotyledons</taxon>
        <taxon>Gunneridae</taxon>
        <taxon>Pentapetalae</taxon>
        <taxon>rosids</taxon>
        <taxon>fabids</taxon>
        <taxon>Fabales</taxon>
        <taxon>Fabaceae</taxon>
        <taxon>Papilionoideae</taxon>
        <taxon>50 kb inversion clade</taxon>
        <taxon>NPAAA clade</taxon>
        <taxon>Hologalegina</taxon>
        <taxon>IRL clade</taxon>
        <taxon>Trifolieae</taxon>
        <taxon>Trifolium</taxon>
    </lineage>
</organism>
<protein>
    <submittedName>
        <fullName evidence="1">Uncharacterized protein</fullName>
    </submittedName>
</protein>